<proteinExistence type="predicted"/>
<protein>
    <submittedName>
        <fullName evidence="1">Uncharacterized protein</fullName>
    </submittedName>
</protein>
<evidence type="ECO:0000313" key="1">
    <source>
        <dbReference type="EMBL" id="SVD11259.1"/>
    </source>
</evidence>
<dbReference type="AlphaFoldDB" id="A0A382SMZ6"/>
<accession>A0A382SMZ6</accession>
<organism evidence="1">
    <name type="scientific">marine metagenome</name>
    <dbReference type="NCBI Taxonomy" id="408172"/>
    <lineage>
        <taxon>unclassified sequences</taxon>
        <taxon>metagenomes</taxon>
        <taxon>ecological metagenomes</taxon>
    </lineage>
</organism>
<name>A0A382SMZ6_9ZZZZ</name>
<dbReference type="EMBL" id="UINC01130286">
    <property type="protein sequence ID" value="SVD11259.1"/>
    <property type="molecule type" value="Genomic_DNA"/>
</dbReference>
<gene>
    <name evidence="1" type="ORF">METZ01_LOCUS364113</name>
</gene>
<reference evidence="1" key="1">
    <citation type="submission" date="2018-05" db="EMBL/GenBank/DDBJ databases">
        <authorList>
            <person name="Lanie J.A."/>
            <person name="Ng W.-L."/>
            <person name="Kazmierczak K.M."/>
            <person name="Andrzejewski T.M."/>
            <person name="Davidsen T.M."/>
            <person name="Wayne K.J."/>
            <person name="Tettelin H."/>
            <person name="Glass J.I."/>
            <person name="Rusch D."/>
            <person name="Podicherti R."/>
            <person name="Tsui H.-C.T."/>
            <person name="Winkler M.E."/>
        </authorList>
    </citation>
    <scope>NUCLEOTIDE SEQUENCE</scope>
</reference>
<sequence length="22" mass="2360">DFEVGEALNLLKGMALARRQAG</sequence>
<feature type="non-terminal residue" evidence="1">
    <location>
        <position position="1"/>
    </location>
</feature>